<accession>B7ARY8</accession>
<protein>
    <recommendedName>
        <fullName evidence="1">Stage 0 sporulation protein A homolog</fullName>
    </recommendedName>
</protein>
<evidence type="ECO:0000256" key="3">
    <source>
        <dbReference type="ARBA" id="ARBA00024867"/>
    </source>
</evidence>
<organism evidence="6 7">
    <name type="scientific">[Bacteroides] pectinophilus ATCC 43243</name>
    <dbReference type="NCBI Taxonomy" id="483218"/>
    <lineage>
        <taxon>Bacteria</taxon>
        <taxon>Bacillati</taxon>
        <taxon>Bacillota</taxon>
        <taxon>Clostridia</taxon>
        <taxon>Eubacteriales</taxon>
    </lineage>
</organism>
<dbReference type="PANTHER" id="PTHR45339:SF3">
    <property type="entry name" value="HISTIDINE KINASE"/>
    <property type="match status" value="1"/>
</dbReference>
<evidence type="ECO:0000313" key="6">
    <source>
        <dbReference type="EMBL" id="EEC57334.1"/>
    </source>
</evidence>
<dbReference type="EMBL" id="ABVQ01000036">
    <property type="protein sequence ID" value="EEC57334.1"/>
    <property type="molecule type" value="Genomic_DNA"/>
</dbReference>
<dbReference type="CDD" id="cd17546">
    <property type="entry name" value="REC_hyHK_CKI1_RcsC-like"/>
    <property type="match status" value="1"/>
</dbReference>
<comment type="function">
    <text evidence="3">May play the central regulatory role in sporulation. It may be an element of the effector pathway responsible for the activation of sporulation genes in response to nutritional stress. Spo0A may act in concert with spo0H (a sigma factor) to control the expression of some genes that are critical to the sporulation process.</text>
</comment>
<evidence type="ECO:0000256" key="1">
    <source>
        <dbReference type="ARBA" id="ARBA00018672"/>
    </source>
</evidence>
<dbReference type="PROSITE" id="PS50110">
    <property type="entry name" value="RESPONSE_REGULATORY"/>
    <property type="match status" value="1"/>
</dbReference>
<dbReference type="Pfam" id="PF00072">
    <property type="entry name" value="Response_reg"/>
    <property type="match status" value="1"/>
</dbReference>
<dbReference type="eggNOG" id="COG0784">
    <property type="taxonomic scope" value="Bacteria"/>
</dbReference>
<reference evidence="6 7" key="2">
    <citation type="submission" date="2008-11" db="EMBL/GenBank/DDBJ databases">
        <authorList>
            <person name="Fulton L."/>
            <person name="Clifton S."/>
            <person name="Fulton B."/>
            <person name="Xu J."/>
            <person name="Minx P."/>
            <person name="Pepin K.H."/>
            <person name="Johnson M."/>
            <person name="Bhonagiri V."/>
            <person name="Nash W.E."/>
            <person name="Mardis E.R."/>
            <person name="Wilson R.K."/>
        </authorList>
    </citation>
    <scope>NUCLEOTIDE SEQUENCE [LARGE SCALE GENOMIC DNA]</scope>
    <source>
        <strain evidence="6 7">ATCC 43243</strain>
    </source>
</reference>
<gene>
    <name evidence="6" type="ORF">BACPEC_01842</name>
</gene>
<feature type="modified residue" description="4-aspartylphosphate" evidence="4">
    <location>
        <position position="34"/>
    </location>
</feature>
<dbReference type="InterPro" id="IPR001789">
    <property type="entry name" value="Sig_transdc_resp-reg_receiver"/>
</dbReference>
<proteinExistence type="predicted"/>
<dbReference type="STRING" id="483218.BACPEC_01842"/>
<dbReference type="Proteomes" id="UP000003136">
    <property type="component" value="Unassembled WGS sequence"/>
</dbReference>
<dbReference type="AlphaFoldDB" id="B7ARY8"/>
<evidence type="ECO:0000256" key="4">
    <source>
        <dbReference type="PROSITE-ProRule" id="PRU00169"/>
    </source>
</evidence>
<dbReference type="HOGENOM" id="CLU_000445_69_12_9"/>
<reference evidence="6 7" key="1">
    <citation type="submission" date="2008-11" db="EMBL/GenBank/DDBJ databases">
        <title>Draft genome sequence of Bacteroides pectinophilus (ATCC 43243).</title>
        <authorList>
            <person name="Sudarsanam P."/>
            <person name="Ley R."/>
            <person name="Guruge J."/>
            <person name="Turnbaugh P.J."/>
            <person name="Mahowald M."/>
            <person name="Liep D."/>
            <person name="Gordon J."/>
        </authorList>
    </citation>
    <scope>NUCLEOTIDE SEQUENCE [LARGE SCALE GENOMIC DNA]</scope>
    <source>
        <strain evidence="6 7">ATCC 43243</strain>
    </source>
</reference>
<keyword evidence="2 4" id="KW-0597">Phosphoprotein</keyword>
<dbReference type="PANTHER" id="PTHR45339">
    <property type="entry name" value="HYBRID SIGNAL TRANSDUCTION HISTIDINE KINASE J"/>
    <property type="match status" value="1"/>
</dbReference>
<keyword evidence="7" id="KW-1185">Reference proteome</keyword>
<evidence type="ECO:0000313" key="7">
    <source>
        <dbReference type="Proteomes" id="UP000003136"/>
    </source>
</evidence>
<dbReference type="InterPro" id="IPR011006">
    <property type="entry name" value="CheY-like_superfamily"/>
</dbReference>
<dbReference type="Gene3D" id="3.40.50.2300">
    <property type="match status" value="1"/>
</dbReference>
<evidence type="ECO:0000256" key="2">
    <source>
        <dbReference type="ARBA" id="ARBA00022553"/>
    </source>
</evidence>
<dbReference type="SUPFAM" id="SSF52172">
    <property type="entry name" value="CheY-like"/>
    <property type="match status" value="1"/>
</dbReference>
<comment type="caution">
    <text evidence="6">The sequence shown here is derived from an EMBL/GenBank/DDBJ whole genome shotgun (WGS) entry which is preliminary data.</text>
</comment>
<dbReference type="GO" id="GO:0000160">
    <property type="term" value="P:phosphorelay signal transduction system"/>
    <property type="evidence" value="ECO:0007669"/>
    <property type="project" value="InterPro"/>
</dbReference>
<evidence type="ECO:0000259" key="5">
    <source>
        <dbReference type="PROSITE" id="PS50110"/>
    </source>
</evidence>
<name>B7ARY8_9FIRM</name>
<sequence length="106" mass="11759">MRWGVDVETAANGREAVAKVEGAEEGYYDVILMDIKMPVMNGYDAVKNIRALERDDVKTLPIIAMTANAFSEDVHKALKAGMNAHLSKPIEVAKLKRMLGKYIDVH</sequence>
<feature type="domain" description="Response regulatory" evidence="5">
    <location>
        <begin position="1"/>
        <end position="103"/>
    </location>
</feature>
<dbReference type="SMART" id="SM00448">
    <property type="entry name" value="REC"/>
    <property type="match status" value="1"/>
</dbReference>